<comment type="similarity">
    <text evidence="1 6 7">Belongs to the glutamine synthetase family.</text>
</comment>
<dbReference type="GO" id="GO:0004356">
    <property type="term" value="F:glutamine synthetase activity"/>
    <property type="evidence" value="ECO:0007669"/>
    <property type="project" value="InterPro"/>
</dbReference>
<proteinExistence type="inferred from homology"/>
<evidence type="ECO:0000256" key="3">
    <source>
        <dbReference type="ARBA" id="ARBA00038790"/>
    </source>
</evidence>
<comment type="caution">
    <text evidence="9">The sequence shown here is derived from an EMBL/GenBank/DDBJ whole genome shotgun (WGS) entry which is preliminary data.</text>
</comment>
<dbReference type="InterPro" id="IPR008146">
    <property type="entry name" value="Gln_synth_cat_dom"/>
</dbReference>
<accession>A0AAV4IQT0</accession>
<dbReference type="GO" id="GO:0016020">
    <property type="term" value="C:membrane"/>
    <property type="evidence" value="ECO:0007669"/>
    <property type="project" value="TreeGrafter"/>
</dbReference>
<dbReference type="Gene3D" id="3.30.590.10">
    <property type="entry name" value="Glutamine synthetase/guanido kinase, catalytic domain"/>
    <property type="match status" value="1"/>
</dbReference>
<dbReference type="SMART" id="SM01230">
    <property type="entry name" value="Gln-synt_C"/>
    <property type="match status" value="1"/>
</dbReference>
<dbReference type="SUPFAM" id="SSF55931">
    <property type="entry name" value="Glutamine synthetase/guanido kinase"/>
    <property type="match status" value="1"/>
</dbReference>
<dbReference type="Pfam" id="PF00120">
    <property type="entry name" value="Gln-synt_C"/>
    <property type="match status" value="1"/>
</dbReference>
<evidence type="ECO:0000256" key="1">
    <source>
        <dbReference type="ARBA" id="ARBA00009897"/>
    </source>
</evidence>
<dbReference type="GO" id="GO:0005737">
    <property type="term" value="C:cytoplasm"/>
    <property type="evidence" value="ECO:0007669"/>
    <property type="project" value="TreeGrafter"/>
</dbReference>
<dbReference type="EMBL" id="BMAT01002738">
    <property type="protein sequence ID" value="GFS12769.1"/>
    <property type="molecule type" value="Genomic_DNA"/>
</dbReference>
<evidence type="ECO:0000256" key="4">
    <source>
        <dbReference type="ARBA" id="ARBA00039404"/>
    </source>
</evidence>
<evidence type="ECO:0000313" key="10">
    <source>
        <dbReference type="Proteomes" id="UP000762676"/>
    </source>
</evidence>
<dbReference type="PANTHER" id="PTHR43407">
    <property type="entry name" value="GLUTAMINE SYNTHETASE"/>
    <property type="match status" value="1"/>
</dbReference>
<evidence type="ECO:0000256" key="6">
    <source>
        <dbReference type="PROSITE-ProRule" id="PRU01331"/>
    </source>
</evidence>
<dbReference type="InterPro" id="IPR014746">
    <property type="entry name" value="Gln_synth/guanido_kin_cat_dom"/>
</dbReference>
<feature type="domain" description="GS catalytic" evidence="8">
    <location>
        <begin position="1"/>
        <end position="230"/>
    </location>
</feature>
<evidence type="ECO:0000256" key="7">
    <source>
        <dbReference type="RuleBase" id="RU000384"/>
    </source>
</evidence>
<dbReference type="AlphaFoldDB" id="A0AAV4IQT0"/>
<gene>
    <name evidence="9" type="ORF">ElyMa_001380000</name>
</gene>
<sequence>MVADFKTASFVHLKRKGLTAEFMTCVRPDKGNCSGFHYNFSLWDSQGRNVFADPDDCGKLSELGRHWLAGMVEHAPAMAALVCPTINCYRRIGAPWAPKFANWSQEVRTGTFRLKIEPGGNVYIENRLPSSACSPHLVLAATLAAGMDGVRRKLDLPQPLEESRRLPTTLEKALDVLEGDLILKAALGDNLVDMYIYAKRSFEIDEFKAFGELSDDEMLLKEKEYYYFPY</sequence>
<comment type="function">
    <text evidence="2">May act as a component of the cytoskeleton or as a chaperone for the reorganization of intermediate filament proteins during terminal differentiation in the lens. Does not seem to have enzymatic activity.</text>
</comment>
<dbReference type="Proteomes" id="UP000762676">
    <property type="component" value="Unassembled WGS sequence"/>
</dbReference>
<evidence type="ECO:0000259" key="8">
    <source>
        <dbReference type="PROSITE" id="PS51987"/>
    </source>
</evidence>
<dbReference type="PANTHER" id="PTHR43407:SF1">
    <property type="entry name" value="LENGSIN"/>
    <property type="match status" value="1"/>
</dbReference>
<comment type="subunit">
    <text evidence="3">Dodecamer. Interacts with BFSP2 and VIM.</text>
</comment>
<name>A0AAV4IQT0_9GAST</name>
<dbReference type="PROSITE" id="PS51987">
    <property type="entry name" value="GS_CATALYTIC"/>
    <property type="match status" value="1"/>
</dbReference>
<evidence type="ECO:0000256" key="2">
    <source>
        <dbReference type="ARBA" id="ARBA00037583"/>
    </source>
</evidence>
<organism evidence="9 10">
    <name type="scientific">Elysia marginata</name>
    <dbReference type="NCBI Taxonomy" id="1093978"/>
    <lineage>
        <taxon>Eukaryota</taxon>
        <taxon>Metazoa</taxon>
        <taxon>Spiralia</taxon>
        <taxon>Lophotrochozoa</taxon>
        <taxon>Mollusca</taxon>
        <taxon>Gastropoda</taxon>
        <taxon>Heterobranchia</taxon>
        <taxon>Euthyneura</taxon>
        <taxon>Panpulmonata</taxon>
        <taxon>Sacoglossa</taxon>
        <taxon>Placobranchoidea</taxon>
        <taxon>Plakobranchidae</taxon>
        <taxon>Elysia</taxon>
    </lineage>
</organism>
<evidence type="ECO:0000313" key="9">
    <source>
        <dbReference type="EMBL" id="GFS12769.1"/>
    </source>
</evidence>
<protein>
    <recommendedName>
        <fullName evidence="4">Lengsin</fullName>
    </recommendedName>
    <alternativeName>
        <fullName evidence="5">Glutamate-ammonia ligase domain-containing protein 1</fullName>
    </alternativeName>
</protein>
<reference evidence="9 10" key="1">
    <citation type="journal article" date="2021" name="Elife">
        <title>Chloroplast acquisition without the gene transfer in kleptoplastic sea slugs, Plakobranchus ocellatus.</title>
        <authorList>
            <person name="Maeda T."/>
            <person name="Takahashi S."/>
            <person name="Yoshida T."/>
            <person name="Shimamura S."/>
            <person name="Takaki Y."/>
            <person name="Nagai Y."/>
            <person name="Toyoda A."/>
            <person name="Suzuki Y."/>
            <person name="Arimoto A."/>
            <person name="Ishii H."/>
            <person name="Satoh N."/>
            <person name="Nishiyama T."/>
            <person name="Hasebe M."/>
            <person name="Maruyama T."/>
            <person name="Minagawa J."/>
            <person name="Obokata J."/>
            <person name="Shigenobu S."/>
        </authorList>
    </citation>
    <scope>NUCLEOTIDE SEQUENCE [LARGE SCALE GENOMIC DNA]</scope>
</reference>
<keyword evidence="10" id="KW-1185">Reference proteome</keyword>
<evidence type="ECO:0000256" key="5">
    <source>
        <dbReference type="ARBA" id="ARBA00042675"/>
    </source>
</evidence>